<dbReference type="Gene3D" id="3.30.420.40">
    <property type="match status" value="2"/>
</dbReference>
<name>A0A1G6KAX9_9FIRM</name>
<proteinExistence type="inferred from homology"/>
<keyword evidence="3" id="KW-1185">Reference proteome</keyword>
<dbReference type="OrthoDB" id="9810372at2"/>
<gene>
    <name evidence="2" type="ORF">SAMN04487864_104163</name>
</gene>
<dbReference type="InterPro" id="IPR000600">
    <property type="entry name" value="ROK"/>
</dbReference>
<dbReference type="SUPFAM" id="SSF53067">
    <property type="entry name" value="Actin-like ATPase domain"/>
    <property type="match status" value="1"/>
</dbReference>
<organism evidence="2 3">
    <name type="scientific">Succiniclasticum ruminis</name>
    <dbReference type="NCBI Taxonomy" id="40841"/>
    <lineage>
        <taxon>Bacteria</taxon>
        <taxon>Bacillati</taxon>
        <taxon>Bacillota</taxon>
        <taxon>Negativicutes</taxon>
        <taxon>Acidaminococcales</taxon>
        <taxon>Acidaminococcaceae</taxon>
        <taxon>Succiniclasticum</taxon>
    </lineage>
</organism>
<dbReference type="PANTHER" id="PTHR18964">
    <property type="entry name" value="ROK (REPRESSOR, ORF, KINASE) FAMILY"/>
    <property type="match status" value="1"/>
</dbReference>
<protein>
    <submittedName>
        <fullName evidence="2">Sugar kinase of the NBD/HSP70 family, may contain an N-terminal HTH domain</fullName>
    </submittedName>
</protein>
<evidence type="ECO:0000313" key="2">
    <source>
        <dbReference type="EMBL" id="SDC28239.1"/>
    </source>
</evidence>
<dbReference type="GO" id="GO:0016301">
    <property type="term" value="F:kinase activity"/>
    <property type="evidence" value="ECO:0007669"/>
    <property type="project" value="UniProtKB-KW"/>
</dbReference>
<accession>A0A1G6KAX9</accession>
<dbReference type="PANTHER" id="PTHR18964:SF165">
    <property type="entry name" value="BETA-GLUCOSIDE KINASE"/>
    <property type="match status" value="1"/>
</dbReference>
<keyword evidence="2" id="KW-0808">Transferase</keyword>
<evidence type="ECO:0000313" key="3">
    <source>
        <dbReference type="Proteomes" id="UP000198943"/>
    </source>
</evidence>
<dbReference type="Proteomes" id="UP000198943">
    <property type="component" value="Unassembled WGS sequence"/>
</dbReference>
<dbReference type="EMBL" id="FMYW01000004">
    <property type="protein sequence ID" value="SDC28239.1"/>
    <property type="molecule type" value="Genomic_DNA"/>
</dbReference>
<dbReference type="RefSeq" id="WP_093729850.1">
    <property type="nucleotide sequence ID" value="NZ_FMYW01000004.1"/>
</dbReference>
<evidence type="ECO:0000256" key="1">
    <source>
        <dbReference type="ARBA" id="ARBA00006479"/>
    </source>
</evidence>
<dbReference type="AlphaFoldDB" id="A0A1G6KAX9"/>
<dbReference type="CDD" id="cd24068">
    <property type="entry name" value="ASKHA_NBD_ROK_FnNanK-like"/>
    <property type="match status" value="1"/>
</dbReference>
<comment type="similarity">
    <text evidence="1">Belongs to the ROK (NagC/XylR) family.</text>
</comment>
<reference evidence="3" key="1">
    <citation type="submission" date="2016-10" db="EMBL/GenBank/DDBJ databases">
        <authorList>
            <person name="Varghese N."/>
            <person name="Submissions S."/>
        </authorList>
    </citation>
    <scope>NUCLEOTIDE SEQUENCE [LARGE SCALE GENOMIC DNA]</scope>
    <source>
        <strain evidence="3">DSM 11005</strain>
    </source>
</reference>
<dbReference type="Pfam" id="PF00480">
    <property type="entry name" value="ROK"/>
    <property type="match status" value="1"/>
</dbReference>
<dbReference type="InterPro" id="IPR043129">
    <property type="entry name" value="ATPase_NBD"/>
</dbReference>
<sequence>MKHYMCFDIGGTSVKFGVAGENGTLLQKNEIPNVIIQKGVDGLVESLASVTERYRQEYSLHGIAVSTAGVVDPEKGLILYAPKYFPGYPGTALGERLEKRCDLPCTVENDVNAAALGEYWLGAGQGAKSLFCITVGTGIGGCALLDGRVIHGAACFGGEAGLQHITPDSTWEEMASTRALIRNVAAAKGIPETALDGRKIFALAQGGDEEAATAIARQMDDLATGIANICYILNPERIIVGGGIAAQETYLYPLLDAALRKKLFPLVYEKLTLRFAALQNDAGMLGALYNLLQRQ</sequence>
<keyword evidence="2" id="KW-0418">Kinase</keyword>